<name>A0AC61L194_9EURY</name>
<evidence type="ECO:0000313" key="1">
    <source>
        <dbReference type="EMBL" id="PXF59761.1"/>
    </source>
</evidence>
<sequence length="1186" mass="135636">MINNPKELTKFRDVLLLSQTGSLLHNLGKATRRFFEWQINRDMGSAPRFKYQHILHLIGTDYFDFTNDLPNLCIDLQETENQNILDSKTVNALTKRSFSLPGPFDDRSYRPGDMIEYLGQGKLEDDKSLYGSSGRYIIRIFPNGSRLTHLMNRAHRGASGGEKQDIYAVGQTDSNHLYRATPFGWESRAPTLIGIDDHKQEIEKIIQNHLGSASTPLDFDNFANKLLRPHLEAIIADTQHPLNDVTVWDIGHSGMAFLLTQAIGLMAQGRSIDHDELANMETENTLFWRVLSIRLDGLRYLEGASSLADLRVRYRLLQESMDRVRSALEGMPVAIEVYRDENGSFYIFPDLPDEHSLTRSVWKVLQSKLAVDGVALTWSLSGQLVNHPKDAGKYIGEYICKQINNESELPDSHDLVAYTTPWWTATKKEICVVCGIRPQGYGADQIQNYLRNPKHYSDKAELRKLCCFCMDRRRGVAERWVNRGLQDSTVWIDEVADEAGRVALVVGQFNLQNWGMWYPKKIDGAALTVETHLKIQNVGDTLENGDGVAIRRQGSHYFEWDMEKKVLVGRTKVDSIPKFKQEKFPSLNKAVDTIECEGTDYRIVLCEPHGKTINQEHTIIGFQFLAENEHALVTVGQRAARKIEDLFLWGNDSKWFAVTGCLNVYECPDFDELAESQSFARIRRVWETTRYFWQDILPTDQEAEISESVCGRELDRDTPGPHRLEISGGMIPKKPNDTPGPYHAYTLSLGNTKLSVVWDPKNQRFTTAHNLKYLAESTRLGIDVEGWLKTRDGQKIEIEEPTGYGSQNKIWGMIRIDADAVKPIPDSTYTPAIPILAEPRTFMALVPADKALDVVAAINEKYEREMGKVRNRLPLHMGVVFAPYKTPLRAVMDAGRRMLKQKASAEGAVSWEVTEKECFDADAGSLPEALRNDPHFAAYVRLELELIRGGRSAVWHVPLRMGDGSTPDCWYPYVFVKHDRDGNPPDGRKRMFEAPCPWNENKPTRLVHAEDLRCRYVDENGNKKAGDTIYFTPATVDFQWLDTSGRRFEIAYDNNGGRLKIPRRPYLPNEFETLQKIWGTLSDHLTSTQIHAFREMIGTKREEWGISEESRGESETFRQFCRDAITNIEWKKCNGKYPWKRDAGISKHDWLDAWADYAVRGWLDDTIELYMQIMKEKPKYEKERSP</sequence>
<evidence type="ECO:0000313" key="2">
    <source>
        <dbReference type="Proteomes" id="UP000248329"/>
    </source>
</evidence>
<proteinExistence type="predicted"/>
<protein>
    <submittedName>
        <fullName evidence="1">Uncharacterized protein</fullName>
    </submittedName>
</protein>
<accession>A0AC61L194</accession>
<gene>
    <name evidence="1" type="ORF">C4B59_10685</name>
</gene>
<reference evidence="1" key="1">
    <citation type="submission" date="2018-01" db="EMBL/GenBank/DDBJ databases">
        <authorList>
            <person name="Krukenberg V."/>
        </authorList>
    </citation>
    <scope>NUCLEOTIDE SEQUENCE</scope>
    <source>
        <strain evidence="1">E20ANME2</strain>
    </source>
</reference>
<dbReference type="EMBL" id="PQXF01000022">
    <property type="protein sequence ID" value="PXF59761.1"/>
    <property type="molecule type" value="Genomic_DNA"/>
</dbReference>
<comment type="caution">
    <text evidence="1">The sequence shown here is derived from an EMBL/GenBank/DDBJ whole genome shotgun (WGS) entry which is preliminary data.</text>
</comment>
<dbReference type="Proteomes" id="UP000248329">
    <property type="component" value="Unassembled WGS sequence"/>
</dbReference>
<organism evidence="1 2">
    <name type="scientific">Candidatus Methanogaster sp</name>
    <dbReference type="NCBI Taxonomy" id="3386292"/>
    <lineage>
        <taxon>Archaea</taxon>
        <taxon>Methanobacteriati</taxon>
        <taxon>Methanobacteriota</taxon>
        <taxon>Stenosarchaea group</taxon>
        <taxon>Methanomicrobia</taxon>
        <taxon>Methanosarcinales</taxon>
        <taxon>ANME-2 cluster</taxon>
        <taxon>Candidatus Methanogasteraceae</taxon>
        <taxon>Candidatus Methanogaster</taxon>
    </lineage>
</organism>